<gene>
    <name evidence="3" type="ORF">GQ607_007743</name>
</gene>
<keyword evidence="2" id="KW-1133">Transmembrane helix</keyword>
<feature type="transmembrane region" description="Helical" evidence="2">
    <location>
        <begin position="48"/>
        <end position="68"/>
    </location>
</feature>
<dbReference type="PANTHER" id="PTHR33365">
    <property type="entry name" value="YALI0B05434P"/>
    <property type="match status" value="1"/>
</dbReference>
<comment type="caution">
    <text evidence="3">The sequence shown here is derived from an EMBL/GenBank/DDBJ whole genome shotgun (WGS) entry which is preliminary data.</text>
</comment>
<dbReference type="AlphaFoldDB" id="A0A8H3WFZ7"/>
<organism evidence="3 4">
    <name type="scientific">Colletotrichum asianum</name>
    <dbReference type="NCBI Taxonomy" id="702518"/>
    <lineage>
        <taxon>Eukaryota</taxon>
        <taxon>Fungi</taxon>
        <taxon>Dikarya</taxon>
        <taxon>Ascomycota</taxon>
        <taxon>Pezizomycotina</taxon>
        <taxon>Sordariomycetes</taxon>
        <taxon>Hypocreomycetidae</taxon>
        <taxon>Glomerellales</taxon>
        <taxon>Glomerellaceae</taxon>
        <taxon>Colletotrichum</taxon>
        <taxon>Colletotrichum gloeosporioides species complex</taxon>
    </lineage>
</organism>
<dbReference type="EMBL" id="WOWK01000039">
    <property type="protein sequence ID" value="KAF0325122.1"/>
    <property type="molecule type" value="Genomic_DNA"/>
</dbReference>
<dbReference type="GO" id="GO:0043386">
    <property type="term" value="P:mycotoxin biosynthetic process"/>
    <property type="evidence" value="ECO:0007669"/>
    <property type="project" value="InterPro"/>
</dbReference>
<comment type="similarity">
    <text evidence="1">Belongs to the ustYa family.</text>
</comment>
<evidence type="ECO:0000256" key="1">
    <source>
        <dbReference type="ARBA" id="ARBA00035112"/>
    </source>
</evidence>
<reference evidence="3 4" key="1">
    <citation type="submission" date="2019-12" db="EMBL/GenBank/DDBJ databases">
        <title>A genome sequence resource for the geographically widespread anthracnose pathogen Colletotrichum asianum.</title>
        <authorList>
            <person name="Meng Y."/>
        </authorList>
    </citation>
    <scope>NUCLEOTIDE SEQUENCE [LARGE SCALE GENOMIC DNA]</scope>
    <source>
        <strain evidence="3 4">ICMP 18580</strain>
    </source>
</reference>
<name>A0A8H3WFZ7_9PEZI</name>
<keyword evidence="2" id="KW-0472">Membrane</keyword>
<keyword evidence="2" id="KW-0812">Transmembrane</keyword>
<dbReference type="OrthoDB" id="3687641at2759"/>
<accession>A0A8H3WFZ7</accession>
<dbReference type="PANTHER" id="PTHR33365:SF6">
    <property type="entry name" value="OXIDASE USTYA"/>
    <property type="match status" value="1"/>
</dbReference>
<dbReference type="Proteomes" id="UP000434172">
    <property type="component" value="Unassembled WGS sequence"/>
</dbReference>
<keyword evidence="4" id="KW-1185">Reference proteome</keyword>
<sequence length="261" mass="29896">MEKQEKDFHYELAPNSIDSQPSFSEEAESFLDGNVSTRRSARGYSKTMAAMLAILILLLFITTASLALEICNRPHEQKPSQYFLKTSTGKRYPDTVIRTYWDYDDNFLDHNVTIATQFWKGLFPDGEGIVALNDEEVKSLDLTQSARSFRDSTKSIYLVSAFHQLHCLSQLRSLIIKAHQNPKFTFSDPTYYHTMHCVDIVRQQILCHADGTLIYKRQQDKYPGDGGIRVCNNFDALTHWTKEHAYQSFPGDVQIMPGHAD</sequence>
<proteinExistence type="inferred from homology"/>
<dbReference type="InterPro" id="IPR021765">
    <property type="entry name" value="UstYa-like"/>
</dbReference>
<evidence type="ECO:0000313" key="4">
    <source>
        <dbReference type="Proteomes" id="UP000434172"/>
    </source>
</evidence>
<protein>
    <submittedName>
        <fullName evidence="3">Phenylalanine aminomutase</fullName>
    </submittedName>
</protein>
<evidence type="ECO:0000313" key="3">
    <source>
        <dbReference type="EMBL" id="KAF0325122.1"/>
    </source>
</evidence>
<evidence type="ECO:0000256" key="2">
    <source>
        <dbReference type="SAM" id="Phobius"/>
    </source>
</evidence>
<dbReference type="Pfam" id="PF11807">
    <property type="entry name" value="UstYa"/>
    <property type="match status" value="1"/>
</dbReference>